<dbReference type="WBParaSite" id="Csp11.Scaffold603.g5505.t1">
    <property type="protein sequence ID" value="Csp11.Scaffold603.g5505.t1"/>
    <property type="gene ID" value="Csp11.Scaffold603.g5505"/>
</dbReference>
<protein>
    <submittedName>
        <fullName evidence="4">C2H2-type domain-containing protein</fullName>
    </submittedName>
</protein>
<dbReference type="AlphaFoldDB" id="A0A1I7TFR9"/>
<name>A0A1I7TFR9_9PELO</name>
<accession>A0A1I7TFR9</accession>
<dbReference type="PROSITE" id="PS00028">
    <property type="entry name" value="ZINC_FINGER_C2H2_1"/>
    <property type="match status" value="1"/>
</dbReference>
<reference evidence="4" key="1">
    <citation type="submission" date="2016-11" db="UniProtKB">
        <authorList>
            <consortium name="WormBaseParasite"/>
        </authorList>
    </citation>
    <scope>IDENTIFICATION</scope>
</reference>
<proteinExistence type="predicted"/>
<feature type="region of interest" description="Disordered" evidence="1">
    <location>
        <begin position="19"/>
        <end position="56"/>
    </location>
</feature>
<sequence length="89" mass="10127">MVGIDPKFKSRQLRIFIEKSKRSSSLPPRINESTSSSVGSHSISMPTLSSQENQPNFNVEPPKWECVICEEKCADAPELVRHYQNHLDE</sequence>
<feature type="compositionally biased region" description="Polar residues" evidence="1">
    <location>
        <begin position="45"/>
        <end position="56"/>
    </location>
</feature>
<evidence type="ECO:0000256" key="1">
    <source>
        <dbReference type="SAM" id="MobiDB-lite"/>
    </source>
</evidence>
<feature type="domain" description="C2H2-type" evidence="2">
    <location>
        <begin position="66"/>
        <end position="86"/>
    </location>
</feature>
<dbReference type="Proteomes" id="UP000095282">
    <property type="component" value="Unplaced"/>
</dbReference>
<evidence type="ECO:0000259" key="2">
    <source>
        <dbReference type="PROSITE" id="PS00028"/>
    </source>
</evidence>
<organism evidence="3 4">
    <name type="scientific">Caenorhabditis tropicalis</name>
    <dbReference type="NCBI Taxonomy" id="1561998"/>
    <lineage>
        <taxon>Eukaryota</taxon>
        <taxon>Metazoa</taxon>
        <taxon>Ecdysozoa</taxon>
        <taxon>Nematoda</taxon>
        <taxon>Chromadorea</taxon>
        <taxon>Rhabditida</taxon>
        <taxon>Rhabditina</taxon>
        <taxon>Rhabditomorpha</taxon>
        <taxon>Rhabditoidea</taxon>
        <taxon>Rhabditidae</taxon>
        <taxon>Peloderinae</taxon>
        <taxon>Caenorhabditis</taxon>
    </lineage>
</organism>
<dbReference type="InterPro" id="IPR013087">
    <property type="entry name" value="Znf_C2H2_type"/>
</dbReference>
<evidence type="ECO:0000313" key="3">
    <source>
        <dbReference type="Proteomes" id="UP000095282"/>
    </source>
</evidence>
<keyword evidence="3" id="KW-1185">Reference proteome</keyword>
<feature type="compositionally biased region" description="Low complexity" evidence="1">
    <location>
        <begin position="33"/>
        <end position="44"/>
    </location>
</feature>
<evidence type="ECO:0000313" key="4">
    <source>
        <dbReference type="WBParaSite" id="Csp11.Scaffold603.g5505.t1"/>
    </source>
</evidence>